<evidence type="ECO:0000259" key="3">
    <source>
        <dbReference type="Pfam" id="PF13359"/>
    </source>
</evidence>
<evidence type="ECO:0000313" key="6">
    <source>
        <dbReference type="Proteomes" id="UP000014760"/>
    </source>
</evidence>
<dbReference type="HOGENOM" id="CLU_025643_3_0_1"/>
<dbReference type="Pfam" id="PF13359">
    <property type="entry name" value="DDE_Tnp_4"/>
    <property type="match status" value="1"/>
</dbReference>
<dbReference type="Proteomes" id="UP000014760">
    <property type="component" value="Unassembled WGS sequence"/>
</dbReference>
<sequence length="192" mass="22141">MFASRHIIKQHLPASFKSFRNVRIIIDCFEVQAQQSRNFAEQGNMYSKYKNHCTFKCLVGIAPTGGISFISDTFEGSISDKEIVKRSGLVDILNPRDLVIADRGFDIQDILQKKNVDLNIPPFLKKRPRLTPQEEILTKRIARVRIHVERAIERMKKFRVISQIVPLSLKPIISQMIHVIGFLVNYQQPIVK</sequence>
<evidence type="ECO:0000313" key="4">
    <source>
        <dbReference type="EMBL" id="ELT89275.1"/>
    </source>
</evidence>
<dbReference type="EnsemblMetazoa" id="CapteT127344">
    <property type="protein sequence ID" value="CapteP127344"/>
    <property type="gene ID" value="CapteG127344"/>
</dbReference>
<accession>R7T6X0</accession>
<reference evidence="5" key="3">
    <citation type="submission" date="2015-06" db="UniProtKB">
        <authorList>
            <consortium name="EnsemblMetazoa"/>
        </authorList>
    </citation>
    <scope>IDENTIFICATION</scope>
</reference>
<dbReference type="OrthoDB" id="6122338at2759"/>
<gene>
    <name evidence="4" type="ORF">CAPTEDRAFT_127344</name>
</gene>
<evidence type="ECO:0000313" key="5">
    <source>
        <dbReference type="EnsemblMetazoa" id="CapteP127344"/>
    </source>
</evidence>
<evidence type="ECO:0000256" key="1">
    <source>
        <dbReference type="ARBA" id="ARBA00001968"/>
    </source>
</evidence>
<dbReference type="PANTHER" id="PTHR23080">
    <property type="entry name" value="THAP DOMAIN PROTEIN"/>
    <property type="match status" value="1"/>
</dbReference>
<dbReference type="EMBL" id="KB311432">
    <property type="protein sequence ID" value="ELT89275.1"/>
    <property type="molecule type" value="Genomic_DNA"/>
</dbReference>
<comment type="cofactor">
    <cofactor evidence="1">
        <name>a divalent metal cation</name>
        <dbReference type="ChEBI" id="CHEBI:60240"/>
    </cofactor>
</comment>
<keyword evidence="6" id="KW-1185">Reference proteome</keyword>
<name>R7T6X0_CAPTE</name>
<keyword evidence="2" id="KW-0479">Metal-binding</keyword>
<reference evidence="4 6" key="2">
    <citation type="journal article" date="2013" name="Nature">
        <title>Insights into bilaterian evolution from three spiralian genomes.</title>
        <authorList>
            <person name="Simakov O."/>
            <person name="Marletaz F."/>
            <person name="Cho S.J."/>
            <person name="Edsinger-Gonzales E."/>
            <person name="Havlak P."/>
            <person name="Hellsten U."/>
            <person name="Kuo D.H."/>
            <person name="Larsson T."/>
            <person name="Lv J."/>
            <person name="Arendt D."/>
            <person name="Savage R."/>
            <person name="Osoegawa K."/>
            <person name="de Jong P."/>
            <person name="Grimwood J."/>
            <person name="Chapman J.A."/>
            <person name="Shapiro H."/>
            <person name="Aerts A."/>
            <person name="Otillar R.P."/>
            <person name="Terry A.Y."/>
            <person name="Boore J.L."/>
            <person name="Grigoriev I.V."/>
            <person name="Lindberg D.R."/>
            <person name="Seaver E.C."/>
            <person name="Weisblat D.A."/>
            <person name="Putnam N.H."/>
            <person name="Rokhsar D.S."/>
        </authorList>
    </citation>
    <scope>NUCLEOTIDE SEQUENCE</scope>
    <source>
        <strain evidence="4 6">I ESC-2004</strain>
    </source>
</reference>
<reference evidence="6" key="1">
    <citation type="submission" date="2012-12" db="EMBL/GenBank/DDBJ databases">
        <authorList>
            <person name="Hellsten U."/>
            <person name="Grimwood J."/>
            <person name="Chapman J.A."/>
            <person name="Shapiro H."/>
            <person name="Aerts A."/>
            <person name="Otillar R.P."/>
            <person name="Terry A.Y."/>
            <person name="Boore J.L."/>
            <person name="Simakov O."/>
            <person name="Marletaz F."/>
            <person name="Cho S.-J."/>
            <person name="Edsinger-Gonzales E."/>
            <person name="Havlak P."/>
            <person name="Kuo D.-H."/>
            <person name="Larsson T."/>
            <person name="Lv J."/>
            <person name="Arendt D."/>
            <person name="Savage R."/>
            <person name="Osoegawa K."/>
            <person name="de Jong P."/>
            <person name="Lindberg D.R."/>
            <person name="Seaver E.C."/>
            <person name="Weisblat D.A."/>
            <person name="Putnam N.H."/>
            <person name="Grigoriev I.V."/>
            <person name="Rokhsar D.S."/>
        </authorList>
    </citation>
    <scope>NUCLEOTIDE SEQUENCE</scope>
    <source>
        <strain evidence="6">I ESC-2004</strain>
    </source>
</reference>
<proteinExistence type="predicted"/>
<organism evidence="4">
    <name type="scientific">Capitella teleta</name>
    <name type="common">Polychaete worm</name>
    <dbReference type="NCBI Taxonomy" id="283909"/>
    <lineage>
        <taxon>Eukaryota</taxon>
        <taxon>Metazoa</taxon>
        <taxon>Spiralia</taxon>
        <taxon>Lophotrochozoa</taxon>
        <taxon>Annelida</taxon>
        <taxon>Polychaeta</taxon>
        <taxon>Sedentaria</taxon>
        <taxon>Scolecida</taxon>
        <taxon>Capitellidae</taxon>
        <taxon>Capitella</taxon>
    </lineage>
</organism>
<dbReference type="EMBL" id="AMQN01032798">
    <property type="status" value="NOT_ANNOTATED_CDS"/>
    <property type="molecule type" value="Genomic_DNA"/>
</dbReference>
<protein>
    <recommendedName>
        <fullName evidence="3">DDE Tnp4 domain-containing protein</fullName>
    </recommendedName>
</protein>
<dbReference type="STRING" id="283909.R7T6X0"/>
<dbReference type="InterPro" id="IPR027806">
    <property type="entry name" value="HARBI1_dom"/>
</dbReference>
<feature type="domain" description="DDE Tnp4" evidence="3">
    <location>
        <begin position="26"/>
        <end position="185"/>
    </location>
</feature>
<dbReference type="GO" id="GO:0046872">
    <property type="term" value="F:metal ion binding"/>
    <property type="evidence" value="ECO:0007669"/>
    <property type="project" value="UniProtKB-KW"/>
</dbReference>
<evidence type="ECO:0000256" key="2">
    <source>
        <dbReference type="ARBA" id="ARBA00022723"/>
    </source>
</evidence>
<dbReference type="OMA" id="CRINTYS"/>
<dbReference type="AlphaFoldDB" id="R7T6X0"/>